<feature type="compositionally biased region" description="Pro residues" evidence="2">
    <location>
        <begin position="376"/>
        <end position="388"/>
    </location>
</feature>
<keyword evidence="1" id="KW-0479">Metal-binding</keyword>
<evidence type="ECO:0000259" key="3">
    <source>
        <dbReference type="Pfam" id="PF07732"/>
    </source>
</evidence>
<evidence type="ECO:0000313" key="4">
    <source>
        <dbReference type="EMBL" id="GAM13516.1"/>
    </source>
</evidence>
<proteinExistence type="predicted"/>
<dbReference type="AlphaFoldDB" id="A0A0A8X5V5"/>
<feature type="region of interest" description="Disordered" evidence="2">
    <location>
        <begin position="372"/>
        <end position="395"/>
    </location>
</feature>
<sequence>MLRKYHVVGISTRIVVNTFGDHNPNGKIYVLKENESKLKDLVRKNPYKPIDLVQPLAIRANEGDIVEILFENQLPFSAGMHFEEADYNVLTSDGANAGYNPDTTVEPGGEIVYRLNASQEGIYFFTDLGNVSSTEQGSSVQGLFGALLVQKRGSSWTDPVTGGPINSGVYADIHHPILPSFREYAWFFNDEMEIKDLTGNRPFNPMTNQEAESFHGVNLRYEPMTNRKRLMEAGVVCPDCDSEEVHHDSWVFGDPATPILRGYVGDPAVIRLIHGGVKETHVFHYHVHQWLGDSSNINAEILDAQSISPQTHYSIQPLYGLGSLHGAIGDSILHCHLYPHFGIGMWGINRVFDTLQDGSQCYPNGVRIDALKPLPDRPAPPKPTPEKPGFPNFIPGKVGYKAPRPPLGIVGGREMTELERNAAIPNPRPGAVFVDPCLDQDPVVVEFNVSAIEMPVVYNKQGWHDPKGRFYVMDEDLDDILSGKKEPEPLVFHVPAGTCIRMNYTNRMPHILDGDAFQLVTRTYENGFHIHFVKFDVLACDGGNVGWNYDSAVLPGQTIRYEWYAETELKAFFFHDHLFANSHQQHGVFGAGVIQPRFSRFLDSRTGDEVDHGTQISVEHPLIPDYRDQTLFVHDFALLFDKNGRPIQPPRYPGSEDDPGVFGVNYKCEPLKFRLDEDCDPAYSFSSYVHGDPVTPILKAYEGDPIRIRLLQGAHEESHSFNIHGLRWKEERPDLGSSMKAQQHIGISESFTFETEIPASGDYLWAFEDEEDVWLGTWGLIRAYSSKMDDLIVLADREALQQESIETPKPTGKPPEKANPLASLPPGAYHGSPVKKFELVAFQTPIQYNTYGDHDPYGIIFALKEDVEGILSGQKNPVPLILRANVGDLVEVTLTSELKKELFPFQDGIHPYPQVKEQSFYPPSLRISLHTSLLDYDVKTSSGDTVGFNPDQTIGPGETITYRWLVDGQFGMCSMWDMADLRNHRSYGTFGAFIAESRFTTYLDPHSLEKVNTGENVVLRHPLLPATREFVLIMHDGVRLEDKAGKVIIDPMDGVIPDTEVLEEVDTYDYGSRGFNYRSERLINRYKEHPLIHELFSSEIFGDPATPLFEAYPGEAVVIRITTPAERRRSHTFHLHGHYWKFDSKDLDSRIQSFIGHMVTGHTDDLRLIGGAGGVFNFPGDYLYRSGNIRWDIELGMWGIFRVHKDTKQNLPRLEEVKGEWDDEKEA</sequence>
<dbReference type="STRING" id="1321606.SAMD00020551_1661"/>
<dbReference type="EMBL" id="BASE01000035">
    <property type="protein sequence ID" value="GAM13516.1"/>
    <property type="molecule type" value="Genomic_DNA"/>
</dbReference>
<evidence type="ECO:0000256" key="2">
    <source>
        <dbReference type="SAM" id="MobiDB-lite"/>
    </source>
</evidence>
<protein>
    <recommendedName>
        <fullName evidence="3">Plastocyanin-like domain-containing protein</fullName>
    </recommendedName>
</protein>
<dbReference type="InterPro" id="IPR008972">
    <property type="entry name" value="Cupredoxin"/>
</dbReference>
<dbReference type="Pfam" id="PF07732">
    <property type="entry name" value="Cu-oxidase_3"/>
    <property type="match status" value="1"/>
</dbReference>
<dbReference type="OrthoDB" id="9757546at2"/>
<dbReference type="Proteomes" id="UP000031014">
    <property type="component" value="Unassembled WGS sequence"/>
</dbReference>
<dbReference type="GO" id="GO:0005507">
    <property type="term" value="F:copper ion binding"/>
    <property type="evidence" value="ECO:0007669"/>
    <property type="project" value="InterPro"/>
</dbReference>
<evidence type="ECO:0000256" key="1">
    <source>
        <dbReference type="ARBA" id="ARBA00022723"/>
    </source>
</evidence>
<accession>A0A0A8X5V5</accession>
<dbReference type="RefSeq" id="WP_041965349.1">
    <property type="nucleotide sequence ID" value="NZ_BASE01000035.1"/>
</dbReference>
<gene>
    <name evidence="4" type="ORF">SAMD00020551_1661</name>
</gene>
<organism evidence="4 5">
    <name type="scientific">Mesobacillus selenatarsenatis (strain DSM 18680 / JCM 14380 / FERM P-15431 / SF-1)</name>
    <dbReference type="NCBI Taxonomy" id="1321606"/>
    <lineage>
        <taxon>Bacteria</taxon>
        <taxon>Bacillati</taxon>
        <taxon>Bacillota</taxon>
        <taxon>Bacilli</taxon>
        <taxon>Bacillales</taxon>
        <taxon>Bacillaceae</taxon>
        <taxon>Mesobacillus</taxon>
    </lineage>
</organism>
<comment type="caution">
    <text evidence="4">The sequence shown here is derived from an EMBL/GenBank/DDBJ whole genome shotgun (WGS) entry which is preliminary data.</text>
</comment>
<dbReference type="InterPro" id="IPR011707">
    <property type="entry name" value="Cu-oxidase-like_N"/>
</dbReference>
<dbReference type="InterPro" id="IPR002355">
    <property type="entry name" value="Cu_oxidase_Cu_BS"/>
</dbReference>
<dbReference type="Gene3D" id="2.60.40.420">
    <property type="entry name" value="Cupredoxins - blue copper proteins"/>
    <property type="match status" value="4"/>
</dbReference>
<keyword evidence="5" id="KW-1185">Reference proteome</keyword>
<evidence type="ECO:0000313" key="5">
    <source>
        <dbReference type="Proteomes" id="UP000031014"/>
    </source>
</evidence>
<dbReference type="SUPFAM" id="SSF49503">
    <property type="entry name" value="Cupredoxins"/>
    <property type="match status" value="6"/>
</dbReference>
<feature type="domain" description="Plastocyanin-like" evidence="3">
    <location>
        <begin position="57"/>
        <end position="152"/>
    </location>
</feature>
<dbReference type="PROSITE" id="PS00080">
    <property type="entry name" value="MULTICOPPER_OXIDASE2"/>
    <property type="match status" value="1"/>
</dbReference>
<reference evidence="4 5" key="1">
    <citation type="submission" date="2013-06" db="EMBL/GenBank/DDBJ databases">
        <title>Whole genome shotgun sequence of Bacillus selenatarsenatis SF-1.</title>
        <authorList>
            <person name="Kuroda M."/>
            <person name="Sei K."/>
            <person name="Yamashita M."/>
            <person name="Ike M."/>
        </authorList>
    </citation>
    <scope>NUCLEOTIDE SEQUENCE [LARGE SCALE GENOMIC DNA]</scope>
    <source>
        <strain evidence="4 5">SF-1</strain>
    </source>
</reference>
<name>A0A0A8X5V5_MESS1</name>